<reference evidence="1" key="1">
    <citation type="submission" date="2014-09" db="EMBL/GenBank/DDBJ databases">
        <authorList>
            <person name="Magalhaes I.L.F."/>
            <person name="Oliveira U."/>
            <person name="Santos F.R."/>
            <person name="Vidigal T.H.D.A."/>
            <person name="Brescovit A.D."/>
            <person name="Santos A.J."/>
        </authorList>
    </citation>
    <scope>NUCLEOTIDE SEQUENCE</scope>
    <source>
        <tissue evidence="1">Shoot tissue taken approximately 20 cm above the soil surface</tissue>
    </source>
</reference>
<accession>A0A0A9H4L6</accession>
<protein>
    <submittedName>
        <fullName evidence="1">Uncharacterized protein</fullName>
    </submittedName>
</protein>
<dbReference type="EMBL" id="GBRH01170053">
    <property type="protein sequence ID" value="JAE27843.1"/>
    <property type="molecule type" value="Transcribed_RNA"/>
</dbReference>
<name>A0A0A9H4L6_ARUDO</name>
<proteinExistence type="predicted"/>
<sequence length="26" mass="3205">MYLVAVKEDFDNNYSVILRKQMVWLE</sequence>
<dbReference type="AlphaFoldDB" id="A0A0A9H4L6"/>
<organism evidence="1">
    <name type="scientific">Arundo donax</name>
    <name type="common">Giant reed</name>
    <name type="synonym">Donax arundinaceus</name>
    <dbReference type="NCBI Taxonomy" id="35708"/>
    <lineage>
        <taxon>Eukaryota</taxon>
        <taxon>Viridiplantae</taxon>
        <taxon>Streptophyta</taxon>
        <taxon>Embryophyta</taxon>
        <taxon>Tracheophyta</taxon>
        <taxon>Spermatophyta</taxon>
        <taxon>Magnoliopsida</taxon>
        <taxon>Liliopsida</taxon>
        <taxon>Poales</taxon>
        <taxon>Poaceae</taxon>
        <taxon>PACMAD clade</taxon>
        <taxon>Arundinoideae</taxon>
        <taxon>Arundineae</taxon>
        <taxon>Arundo</taxon>
    </lineage>
</organism>
<evidence type="ECO:0000313" key="1">
    <source>
        <dbReference type="EMBL" id="JAE27843.1"/>
    </source>
</evidence>
<reference evidence="1" key="2">
    <citation type="journal article" date="2015" name="Data Brief">
        <title>Shoot transcriptome of the giant reed, Arundo donax.</title>
        <authorList>
            <person name="Barrero R.A."/>
            <person name="Guerrero F.D."/>
            <person name="Moolhuijzen P."/>
            <person name="Goolsby J.A."/>
            <person name="Tidwell J."/>
            <person name="Bellgard S.E."/>
            <person name="Bellgard M.I."/>
        </authorList>
    </citation>
    <scope>NUCLEOTIDE SEQUENCE</scope>
    <source>
        <tissue evidence="1">Shoot tissue taken approximately 20 cm above the soil surface</tissue>
    </source>
</reference>